<keyword evidence="9" id="KW-1185">Reference proteome</keyword>
<dbReference type="GO" id="GO:0006310">
    <property type="term" value="P:DNA recombination"/>
    <property type="evidence" value="ECO:0007669"/>
    <property type="project" value="UniProtKB-KW"/>
</dbReference>
<dbReference type="GO" id="GO:0015074">
    <property type="term" value="P:DNA integration"/>
    <property type="evidence" value="ECO:0007669"/>
    <property type="project" value="UniProtKB-KW"/>
</dbReference>
<dbReference type="EMBL" id="JBHTAB010000003">
    <property type="protein sequence ID" value="MFC7129355.1"/>
    <property type="molecule type" value="Genomic_DNA"/>
</dbReference>
<dbReference type="SUPFAM" id="SSF56349">
    <property type="entry name" value="DNA breaking-rejoining enzymes"/>
    <property type="match status" value="1"/>
</dbReference>
<evidence type="ECO:0000313" key="8">
    <source>
        <dbReference type="EMBL" id="MFC7129355.1"/>
    </source>
</evidence>
<reference evidence="8 9" key="1">
    <citation type="journal article" date="2019" name="Int. J. Syst. Evol. Microbiol.">
        <title>The Global Catalogue of Microorganisms (GCM) 10K type strain sequencing project: providing services to taxonomists for standard genome sequencing and annotation.</title>
        <authorList>
            <consortium name="The Broad Institute Genomics Platform"/>
            <consortium name="The Broad Institute Genome Sequencing Center for Infectious Disease"/>
            <person name="Wu L."/>
            <person name="Ma J."/>
        </authorList>
    </citation>
    <scope>NUCLEOTIDE SEQUENCE [LARGE SCALE GENOMIC DNA]</scope>
    <source>
        <strain evidence="8 9">DSM 26526</strain>
    </source>
</reference>
<comment type="caution">
    <text evidence="8">The sequence shown here is derived from an EMBL/GenBank/DDBJ whole genome shotgun (WGS) entry which is preliminary data.</text>
</comment>
<dbReference type="InterPro" id="IPR002104">
    <property type="entry name" value="Integrase_catalytic"/>
</dbReference>
<dbReference type="Pfam" id="PF00589">
    <property type="entry name" value="Phage_integrase"/>
    <property type="match status" value="1"/>
</dbReference>
<dbReference type="InterPro" id="IPR004107">
    <property type="entry name" value="Integrase_SAM-like_N"/>
</dbReference>
<dbReference type="InterPro" id="IPR044068">
    <property type="entry name" value="CB"/>
</dbReference>
<dbReference type="InterPro" id="IPR013762">
    <property type="entry name" value="Integrase-like_cat_sf"/>
</dbReference>
<evidence type="ECO:0000256" key="5">
    <source>
        <dbReference type="SAM" id="MobiDB-lite"/>
    </source>
</evidence>
<proteinExistence type="predicted"/>
<dbReference type="InterPro" id="IPR050090">
    <property type="entry name" value="Tyrosine_recombinase_XerCD"/>
</dbReference>
<protein>
    <submittedName>
        <fullName evidence="8">Tyrosine-type recombinase/integrase</fullName>
    </submittedName>
</protein>
<feature type="domain" description="Tyr recombinase" evidence="6">
    <location>
        <begin position="123"/>
        <end position="344"/>
    </location>
</feature>
<evidence type="ECO:0000259" key="6">
    <source>
        <dbReference type="PROSITE" id="PS51898"/>
    </source>
</evidence>
<organism evidence="8 9">
    <name type="scientific">Haloferax chudinovii</name>
    <dbReference type="NCBI Taxonomy" id="1109010"/>
    <lineage>
        <taxon>Archaea</taxon>
        <taxon>Methanobacteriati</taxon>
        <taxon>Methanobacteriota</taxon>
        <taxon>Stenosarchaea group</taxon>
        <taxon>Halobacteria</taxon>
        <taxon>Halobacteriales</taxon>
        <taxon>Haloferacaceae</taxon>
        <taxon>Haloferax</taxon>
    </lineage>
</organism>
<keyword evidence="3" id="KW-0233">DNA recombination</keyword>
<dbReference type="Proteomes" id="UP001596460">
    <property type="component" value="Unassembled WGS sequence"/>
</dbReference>
<dbReference type="AlphaFoldDB" id="A0ABD5XJT9"/>
<evidence type="ECO:0000313" key="9">
    <source>
        <dbReference type="Proteomes" id="UP001596460"/>
    </source>
</evidence>
<sequence>MAAERPADAEDPVGYFLQDMTYHGKTDRTRDAYERVLRAFESFLGDPSRNPSGTVRSVDDATHRDCMAWIHTLRNRDVAPSTVATYASYLHRFYAYMAQVGAFDSNPMSLVMEEMDERIDTNPARRELSVPQMRAFVRGIAHPLDHALVVTLLKTGMRVGELCNLDLRDVSLAAEADTPVSGVSTRAALDGRGPSIYVAADPSVGSVTNGEERTASNKRKRSTVVPVDDELEDVLRRWLAVRPDSPSPAGPLFVGTASGWGQRLEPDAVHHIVTAHAADAGWYRAGGDREGNVTPHYFRHFFTTHLRDRTGDRGIVKYLRGDVAGDIIDTYTHNWGDRVRETYESNIYSLR</sequence>
<dbReference type="CDD" id="cd00397">
    <property type="entry name" value="DNA_BRE_C"/>
    <property type="match status" value="1"/>
</dbReference>
<dbReference type="Pfam" id="PF13495">
    <property type="entry name" value="Phage_int_SAM_4"/>
    <property type="match status" value="1"/>
</dbReference>
<dbReference type="PANTHER" id="PTHR30349">
    <property type="entry name" value="PHAGE INTEGRASE-RELATED"/>
    <property type="match status" value="1"/>
</dbReference>
<dbReference type="PROSITE" id="PS51898">
    <property type="entry name" value="TYR_RECOMBINASE"/>
    <property type="match status" value="1"/>
</dbReference>
<keyword evidence="2 4" id="KW-0238">DNA-binding</keyword>
<dbReference type="InterPro" id="IPR011010">
    <property type="entry name" value="DNA_brk_join_enz"/>
</dbReference>
<dbReference type="GO" id="GO:0003677">
    <property type="term" value="F:DNA binding"/>
    <property type="evidence" value="ECO:0007669"/>
    <property type="project" value="UniProtKB-UniRule"/>
</dbReference>
<dbReference type="InterPro" id="IPR010998">
    <property type="entry name" value="Integrase_recombinase_N"/>
</dbReference>
<dbReference type="RefSeq" id="WP_390243861.1">
    <property type="nucleotide sequence ID" value="NZ_JBHTAB010000003.1"/>
</dbReference>
<name>A0ABD5XJT9_9EURY</name>
<evidence type="ECO:0000256" key="3">
    <source>
        <dbReference type="ARBA" id="ARBA00023172"/>
    </source>
</evidence>
<dbReference type="PROSITE" id="PS51900">
    <property type="entry name" value="CB"/>
    <property type="match status" value="1"/>
</dbReference>
<evidence type="ECO:0000259" key="7">
    <source>
        <dbReference type="PROSITE" id="PS51900"/>
    </source>
</evidence>
<feature type="domain" description="Core-binding (CB)" evidence="7">
    <location>
        <begin position="7"/>
        <end position="98"/>
    </location>
</feature>
<accession>A0ABD5XJT9</accession>
<evidence type="ECO:0000256" key="2">
    <source>
        <dbReference type="ARBA" id="ARBA00023125"/>
    </source>
</evidence>
<gene>
    <name evidence="8" type="ORF">ACFQI8_08100</name>
</gene>
<evidence type="ECO:0000256" key="4">
    <source>
        <dbReference type="PROSITE-ProRule" id="PRU01248"/>
    </source>
</evidence>
<dbReference type="Gene3D" id="1.10.150.130">
    <property type="match status" value="1"/>
</dbReference>
<dbReference type="Gene3D" id="1.10.443.10">
    <property type="entry name" value="Intergrase catalytic core"/>
    <property type="match status" value="1"/>
</dbReference>
<keyword evidence="1" id="KW-0229">DNA integration</keyword>
<evidence type="ECO:0000256" key="1">
    <source>
        <dbReference type="ARBA" id="ARBA00022908"/>
    </source>
</evidence>
<dbReference type="PANTHER" id="PTHR30349:SF92">
    <property type="entry name" value="SITE-SPECIFIC RECOMBINASE"/>
    <property type="match status" value="1"/>
</dbReference>
<feature type="region of interest" description="Disordered" evidence="5">
    <location>
        <begin position="203"/>
        <end position="222"/>
    </location>
</feature>